<accession>A0AAP3UZQ5</accession>
<dbReference type="Proteomes" id="UP001301140">
    <property type="component" value="Unassembled WGS sequence"/>
</dbReference>
<dbReference type="AlphaFoldDB" id="A0AAP3UZQ5"/>
<keyword evidence="3" id="KW-1185">Reference proteome</keyword>
<dbReference type="GO" id="GO:0019700">
    <property type="term" value="P:organic phosphonate catabolic process"/>
    <property type="evidence" value="ECO:0007669"/>
    <property type="project" value="InterPro"/>
</dbReference>
<dbReference type="Gene3D" id="2.30.40.10">
    <property type="entry name" value="Urease, subunit C, domain 1"/>
    <property type="match status" value="1"/>
</dbReference>
<sequence length="377" mass="40078">MRSLFSRRVLLPDGTIRAAALHLAEGTIAAITEDTAPEKATDLGELLLAPGLVDIHGDAFERQIMPRPGVMIDLRVGLEETDRQLAANGVTTAFHGLTWSWEPGLRSTATGRRVIDALAALRGRALADHRLHLRFENHNLDGLDEALALVRAGAVDLLAFNDHTPAIARKARAGASGGYAVRSGISVEAFNALAFAAAERGTEAQAAVATLAAAAREAGVAMLSHDDDSAERRRAYDALGCRICEFPTTREAAAEARRLGNPVVMGSPNVLRGKSHIGWASATDMVAEGLCTILASDYFYPAMLQAPYRLDRLGVLTLAEAWRLVSQAPAEASRLHDRGRLAPGLRADLVAVDDTDATLPRVVAAWTAGRPVWGPAG</sequence>
<dbReference type="NCBIfam" id="NF011984">
    <property type="entry name" value="PRK15446.1-5"/>
    <property type="match status" value="1"/>
</dbReference>
<dbReference type="NCBIfam" id="NF011990">
    <property type="entry name" value="PRK15446.2-6"/>
    <property type="match status" value="1"/>
</dbReference>
<dbReference type="EMBL" id="JARGEQ010000047">
    <property type="protein sequence ID" value="MDF1585849.1"/>
    <property type="molecule type" value="Genomic_DNA"/>
</dbReference>
<comment type="caution">
    <text evidence="2">The sequence shown here is derived from an EMBL/GenBank/DDBJ whole genome shotgun (WGS) entry which is preliminary data.</text>
</comment>
<keyword evidence="2" id="KW-0378">Hydrolase</keyword>
<dbReference type="GO" id="GO:0016810">
    <property type="term" value="F:hydrolase activity, acting on carbon-nitrogen (but not peptide) bonds"/>
    <property type="evidence" value="ECO:0007669"/>
    <property type="project" value="InterPro"/>
</dbReference>
<protein>
    <submittedName>
        <fullName evidence="2">Alpha-D-ribose 1-methylphosphonate 5-triphosphate diphosphatase</fullName>
        <ecNumber evidence="2">3.6.1.63</ecNumber>
    </submittedName>
</protein>
<dbReference type="InterPro" id="IPR011059">
    <property type="entry name" value="Metal-dep_hydrolase_composite"/>
</dbReference>
<reference evidence="2 3" key="1">
    <citation type="submission" date="2023-03" db="EMBL/GenBank/DDBJ databases">
        <title>YIM 152171 draft genome.</title>
        <authorList>
            <person name="Yang Z."/>
        </authorList>
    </citation>
    <scope>NUCLEOTIDE SEQUENCE [LARGE SCALE GENOMIC DNA]</scope>
    <source>
        <strain evidence="2 3">YIM 152171</strain>
    </source>
</reference>
<dbReference type="PIRSF" id="PIRSF038971">
    <property type="entry name" value="PhnM"/>
    <property type="match status" value="1"/>
</dbReference>
<dbReference type="InterPro" id="IPR051781">
    <property type="entry name" value="Metallo-dep_Hydrolase"/>
</dbReference>
<dbReference type="InterPro" id="IPR013108">
    <property type="entry name" value="Amidohydro_3"/>
</dbReference>
<dbReference type="RefSeq" id="WP_327788270.1">
    <property type="nucleotide sequence ID" value="NZ_JARGEQ010000047.1"/>
</dbReference>
<dbReference type="Pfam" id="PF07969">
    <property type="entry name" value="Amidohydro_3"/>
    <property type="match status" value="1"/>
</dbReference>
<dbReference type="EC" id="3.6.1.63" evidence="2"/>
<dbReference type="PANTHER" id="PTHR43135:SF3">
    <property type="entry name" value="ALPHA-D-RIBOSE 1-METHYLPHOSPHONATE 5-TRIPHOSPHATE DIPHOSPHATASE"/>
    <property type="match status" value="1"/>
</dbReference>
<dbReference type="PANTHER" id="PTHR43135">
    <property type="entry name" value="ALPHA-D-RIBOSE 1-METHYLPHOSPHONATE 5-TRIPHOSPHATE DIPHOSPHATASE"/>
    <property type="match status" value="1"/>
</dbReference>
<evidence type="ECO:0000313" key="2">
    <source>
        <dbReference type="EMBL" id="MDF1585849.1"/>
    </source>
</evidence>
<gene>
    <name evidence="2" type="ORF">PZ740_05560</name>
</gene>
<dbReference type="InterPro" id="IPR032466">
    <property type="entry name" value="Metal_Hydrolase"/>
</dbReference>
<evidence type="ECO:0000259" key="1">
    <source>
        <dbReference type="Pfam" id="PF07969"/>
    </source>
</evidence>
<proteinExistence type="predicted"/>
<dbReference type="SUPFAM" id="SSF51338">
    <property type="entry name" value="Composite domain of metallo-dependent hydrolases"/>
    <property type="match status" value="1"/>
</dbReference>
<dbReference type="InterPro" id="IPR012696">
    <property type="entry name" value="PhnM"/>
</dbReference>
<dbReference type="Gene3D" id="3.20.20.140">
    <property type="entry name" value="Metal-dependent hydrolases"/>
    <property type="match status" value="2"/>
</dbReference>
<dbReference type="SUPFAM" id="SSF51556">
    <property type="entry name" value="Metallo-dependent hydrolases"/>
    <property type="match status" value="1"/>
</dbReference>
<feature type="domain" description="Amidohydrolase 3" evidence="1">
    <location>
        <begin position="308"/>
        <end position="372"/>
    </location>
</feature>
<dbReference type="NCBIfam" id="NF011987">
    <property type="entry name" value="PRK15446.2-3"/>
    <property type="match status" value="1"/>
</dbReference>
<evidence type="ECO:0000313" key="3">
    <source>
        <dbReference type="Proteomes" id="UP001301140"/>
    </source>
</evidence>
<name>A0AAP3UZQ5_9PROT</name>
<organism evidence="2 3">
    <name type="scientific">Marinimicrococcus flavescens</name>
    <dbReference type="NCBI Taxonomy" id="3031815"/>
    <lineage>
        <taxon>Bacteria</taxon>
        <taxon>Pseudomonadati</taxon>
        <taxon>Pseudomonadota</taxon>
        <taxon>Alphaproteobacteria</taxon>
        <taxon>Geminicoccales</taxon>
        <taxon>Geminicoccaceae</taxon>
        <taxon>Marinimicrococcus</taxon>
    </lineage>
</organism>